<organism evidence="1 2">
    <name type="scientific">Panaeolus cyanescens</name>
    <dbReference type="NCBI Taxonomy" id="181874"/>
    <lineage>
        <taxon>Eukaryota</taxon>
        <taxon>Fungi</taxon>
        <taxon>Dikarya</taxon>
        <taxon>Basidiomycota</taxon>
        <taxon>Agaricomycotina</taxon>
        <taxon>Agaricomycetes</taxon>
        <taxon>Agaricomycetidae</taxon>
        <taxon>Agaricales</taxon>
        <taxon>Agaricineae</taxon>
        <taxon>Galeropsidaceae</taxon>
        <taxon>Panaeolus</taxon>
    </lineage>
</organism>
<evidence type="ECO:0000313" key="2">
    <source>
        <dbReference type="Proteomes" id="UP000284842"/>
    </source>
</evidence>
<reference evidence="1 2" key="1">
    <citation type="journal article" date="2018" name="Evol. Lett.">
        <title>Horizontal gene cluster transfer increased hallucinogenic mushroom diversity.</title>
        <authorList>
            <person name="Reynolds H.T."/>
            <person name="Vijayakumar V."/>
            <person name="Gluck-Thaler E."/>
            <person name="Korotkin H.B."/>
            <person name="Matheny P.B."/>
            <person name="Slot J.C."/>
        </authorList>
    </citation>
    <scope>NUCLEOTIDE SEQUENCE [LARGE SCALE GENOMIC DNA]</scope>
    <source>
        <strain evidence="1 2">2629</strain>
    </source>
</reference>
<proteinExistence type="predicted"/>
<dbReference type="Gene3D" id="3.40.50.300">
    <property type="entry name" value="P-loop containing nucleotide triphosphate hydrolases"/>
    <property type="match status" value="2"/>
</dbReference>
<protein>
    <submittedName>
        <fullName evidence="1">Uncharacterized protein</fullName>
    </submittedName>
</protein>
<dbReference type="CDD" id="cd00882">
    <property type="entry name" value="Ras_like_GTPase"/>
    <property type="match status" value="1"/>
</dbReference>
<dbReference type="InterPro" id="IPR027417">
    <property type="entry name" value="P-loop_NTPase"/>
</dbReference>
<dbReference type="AlphaFoldDB" id="A0A409WLI8"/>
<dbReference type="Proteomes" id="UP000284842">
    <property type="component" value="Unassembled WGS sequence"/>
</dbReference>
<evidence type="ECO:0000313" key="1">
    <source>
        <dbReference type="EMBL" id="PPQ79290.1"/>
    </source>
</evidence>
<dbReference type="InParanoid" id="A0A409WLI8"/>
<name>A0A409WLI8_9AGAR</name>
<comment type="caution">
    <text evidence="1">The sequence shown here is derived from an EMBL/GenBank/DDBJ whole genome shotgun (WGS) entry which is preliminary data.</text>
</comment>
<dbReference type="EMBL" id="NHTK01005421">
    <property type="protein sequence ID" value="PPQ79290.1"/>
    <property type="molecule type" value="Genomic_DNA"/>
</dbReference>
<keyword evidence="2" id="KW-1185">Reference proteome</keyword>
<sequence>MSHEAPEHELITTGIVGVRLRSDWTDQGHPHVILLAGPTGSGKSSFIEALADDKSLGISKDQLEGFTQNVTAYHVENVALTVKDGNRVRYPVCLLDSPGFSDVNISEMEVIEQLKRCLDDQKFTPYVNIILYFCPITGTRIPGTQRRTIDMLKSLIRTQEDQESALAIVTTMWDQVCNERLQRRAEDNVKYITENTFKDMIEGGAILTTFTNTQKSALGILNTCVRCSGKAKWAAASSLDLHKSIFRITPYGQQLYMNLLGRIEDVWLRKQTLESDLMATNATQDATLNTLLRGQLQETHLILDKFATQLAEFGSAPDGMPRLQGDLAAYFSLKYEQQQQYATLLVPLEDNWRRKHFLETDIVWATDAGDTEVVAYHEDQLQQTMSKLPNLARQLVEFGPPPEGISGPQDDLAAYIERKPWLEDLQSTSLELVIKQESIRKSGSSNAASAPHGKRSPRSRFFIEALACNKSLAISKDQLEGFTQTVTGYHVKNMIVINSNGSSFQLCLLDSPGFSDARISEMEIMKQVKDWLDLQGHQFVNVILYFCPITGTRVPGSQIRTIKMLKSLVHEYDIKRGTATIVSTMWDQVGSNIRAQQRANNNYASLTENHFKDMIQFNQSTGLAKFMNTQESALEILNSSILHYNNSSAVAVIDDDLATNILREFEHGKILYANLIARIEEAWMKKKDLEFDLAQTRNMTSGVNSSHSEEPELNAILEAQLRDTMCTLHKFVIELVEFGQPPDEMSGPRGDSSLGAYIERERKLWLEDHRSRTAGSTFGVGQCASTIKFPASNTVLAALNHLGRSFMLQEVNEFELVSTGTVCVRPRSEWVGEGNVPYITLIMGPTGSGKSSFIEALANDKSLGISKDQLDGFTQTNVAIFTSAG</sequence>
<accession>A0A409WLI8</accession>
<gene>
    <name evidence="1" type="ORF">CVT24_007253</name>
</gene>
<dbReference type="OrthoDB" id="8954335at2759"/>
<dbReference type="SUPFAM" id="SSF52540">
    <property type="entry name" value="P-loop containing nucleoside triphosphate hydrolases"/>
    <property type="match status" value="2"/>
</dbReference>